<comment type="subcellular location">
    <subcellularLocation>
        <location evidence="8">Cell membrane</location>
        <topology evidence="8">Peripheral membrane protein</topology>
    </subcellularLocation>
    <subcellularLocation>
        <location evidence="1">Membrane</location>
    </subcellularLocation>
</comment>
<dbReference type="InterPro" id="IPR026015">
    <property type="entry name" value="ATP_synth_OSCP/delta_N_sf"/>
</dbReference>
<keyword evidence="5 8" id="KW-0472">Membrane</keyword>
<keyword evidence="4 8" id="KW-0406">Ion transport</keyword>
<keyword evidence="7 8" id="KW-0066">ATP synthesis</keyword>
<comment type="function">
    <text evidence="8">F(1)F(0) ATP synthase produces ATP from ADP in the presence of a proton or sodium gradient. F-type ATPases consist of two structural domains, F(1) containing the extramembraneous catalytic core and F(0) containing the membrane proton channel, linked together by a central stalk and a peripheral stalk. During catalysis, ATP synthesis in the catalytic domain of F(1) is coupled via a rotary mechanism of the central stalk subunits to proton translocation.</text>
</comment>
<evidence type="ECO:0000256" key="4">
    <source>
        <dbReference type="ARBA" id="ARBA00023065"/>
    </source>
</evidence>
<dbReference type="PANTHER" id="PTHR11910">
    <property type="entry name" value="ATP SYNTHASE DELTA CHAIN"/>
    <property type="match status" value="1"/>
</dbReference>
<dbReference type="Gene3D" id="1.10.520.20">
    <property type="entry name" value="N-terminal domain of the delta subunit of the F1F0-ATP synthase"/>
    <property type="match status" value="1"/>
</dbReference>
<dbReference type="SUPFAM" id="SSF47928">
    <property type="entry name" value="N-terminal domain of the delta subunit of the F1F0-ATP synthase"/>
    <property type="match status" value="1"/>
</dbReference>
<comment type="similarity">
    <text evidence="8">Belongs to the ATPase delta chain family.</text>
</comment>
<dbReference type="Proteomes" id="UP000298738">
    <property type="component" value="Chromosome"/>
</dbReference>
<keyword evidence="8" id="KW-1003">Cell membrane</keyword>
<keyword evidence="3 8" id="KW-0375">Hydrogen ion transport</keyword>
<dbReference type="HAMAP" id="MF_01416">
    <property type="entry name" value="ATP_synth_delta_bact"/>
    <property type="match status" value="1"/>
</dbReference>
<name>A0A4D6XXI3_9GAMM</name>
<dbReference type="AlphaFoldDB" id="A0A4D6XXI3"/>
<accession>A0A4D6XXI3</accession>
<dbReference type="GO" id="GO:0045259">
    <property type="term" value="C:proton-transporting ATP synthase complex"/>
    <property type="evidence" value="ECO:0007669"/>
    <property type="project" value="UniProtKB-KW"/>
</dbReference>
<dbReference type="EMBL" id="CP034876">
    <property type="protein sequence ID" value="QCI20757.1"/>
    <property type="molecule type" value="Genomic_DNA"/>
</dbReference>
<comment type="function">
    <text evidence="8">This protein is part of the stalk that links CF(0) to CF(1). It either transmits conformational changes from CF(0) to CF(1) or is implicated in proton conduction.</text>
</comment>
<dbReference type="OrthoDB" id="9816221at2"/>
<keyword evidence="2 8" id="KW-0813">Transport</keyword>
<dbReference type="NCBIfam" id="TIGR01145">
    <property type="entry name" value="ATP_synt_delta"/>
    <property type="match status" value="1"/>
</dbReference>
<organism evidence="9 10">
    <name type="scientific">Buchnera aphidicola</name>
    <name type="common">Hyperomyzus lactucae</name>
    <dbReference type="NCBI Taxonomy" id="1241860"/>
    <lineage>
        <taxon>Bacteria</taxon>
        <taxon>Pseudomonadati</taxon>
        <taxon>Pseudomonadota</taxon>
        <taxon>Gammaproteobacteria</taxon>
        <taxon>Enterobacterales</taxon>
        <taxon>Erwiniaceae</taxon>
        <taxon>Buchnera</taxon>
    </lineage>
</organism>
<dbReference type="NCBIfam" id="NF004402">
    <property type="entry name" value="PRK05758.2-2"/>
    <property type="match status" value="1"/>
</dbReference>
<dbReference type="Pfam" id="PF00213">
    <property type="entry name" value="OSCP"/>
    <property type="match status" value="1"/>
</dbReference>
<evidence type="ECO:0000313" key="9">
    <source>
        <dbReference type="EMBL" id="QCI20757.1"/>
    </source>
</evidence>
<evidence type="ECO:0000256" key="6">
    <source>
        <dbReference type="ARBA" id="ARBA00023196"/>
    </source>
</evidence>
<dbReference type="GO" id="GO:0005886">
    <property type="term" value="C:plasma membrane"/>
    <property type="evidence" value="ECO:0007669"/>
    <property type="project" value="UniProtKB-SubCell"/>
</dbReference>
<gene>
    <name evidence="8" type="primary">atpH</name>
    <name evidence="9" type="ORF">D9V68_00025</name>
</gene>
<evidence type="ECO:0000256" key="1">
    <source>
        <dbReference type="ARBA" id="ARBA00004370"/>
    </source>
</evidence>
<evidence type="ECO:0000256" key="5">
    <source>
        <dbReference type="ARBA" id="ARBA00023136"/>
    </source>
</evidence>
<keyword evidence="6 8" id="KW-0139">CF(1)</keyword>
<evidence type="ECO:0000256" key="3">
    <source>
        <dbReference type="ARBA" id="ARBA00022781"/>
    </source>
</evidence>
<evidence type="ECO:0000256" key="7">
    <source>
        <dbReference type="ARBA" id="ARBA00023310"/>
    </source>
</evidence>
<evidence type="ECO:0000256" key="2">
    <source>
        <dbReference type="ARBA" id="ARBA00022448"/>
    </source>
</evidence>
<reference evidence="9 10" key="1">
    <citation type="submission" date="2018-12" db="EMBL/GenBank/DDBJ databases">
        <authorList>
            <person name="Chong R.A."/>
        </authorList>
    </citation>
    <scope>NUCLEOTIDE SEQUENCE [LARGE SCALE GENOMIC DNA]</scope>
    <source>
        <strain evidence="9 10">Hla</strain>
    </source>
</reference>
<evidence type="ECO:0000256" key="8">
    <source>
        <dbReference type="HAMAP-Rule" id="MF_01416"/>
    </source>
</evidence>
<dbReference type="RefSeq" id="WP_158357129.1">
    <property type="nucleotide sequence ID" value="NZ_CP034876.1"/>
</dbReference>
<proteinExistence type="inferred from homology"/>
<dbReference type="GO" id="GO:0046933">
    <property type="term" value="F:proton-transporting ATP synthase activity, rotational mechanism"/>
    <property type="evidence" value="ECO:0007669"/>
    <property type="project" value="UniProtKB-UniRule"/>
</dbReference>
<dbReference type="GO" id="GO:0016787">
    <property type="term" value="F:hydrolase activity"/>
    <property type="evidence" value="ECO:0007669"/>
    <property type="project" value="UniProtKB-KW"/>
</dbReference>
<keyword evidence="9" id="KW-0378">Hydrolase</keyword>
<protein>
    <recommendedName>
        <fullName evidence="8">ATP synthase subunit delta</fullName>
    </recommendedName>
    <alternativeName>
        <fullName evidence="8">ATP synthase F(1) sector subunit delta</fullName>
    </alternativeName>
    <alternativeName>
        <fullName evidence="8">F-type ATPase subunit delta</fullName>
        <shortName evidence="8">F-ATPase subunit delta</shortName>
    </alternativeName>
</protein>
<dbReference type="PRINTS" id="PR00125">
    <property type="entry name" value="ATPASEDELTA"/>
</dbReference>
<reference evidence="9 10" key="2">
    <citation type="submission" date="2019-05" db="EMBL/GenBank/DDBJ databases">
        <title>Genome evolution of the obligate endosymbiont Buchnera aphidicola.</title>
        <authorList>
            <person name="Moran N.A."/>
        </authorList>
    </citation>
    <scope>NUCLEOTIDE SEQUENCE [LARGE SCALE GENOMIC DNA]</scope>
    <source>
        <strain evidence="9 10">Hla</strain>
    </source>
</reference>
<evidence type="ECO:0000313" key="10">
    <source>
        <dbReference type="Proteomes" id="UP000298738"/>
    </source>
</evidence>
<sequence length="177" mass="20478">MSVEDTISRPYARAIFETAIQTNSIEEWKNILIFINTIASYGKIKNFLSSSLSPKYLSTVFIEISRDIIDDNAINLIKLLAENKRFKILNNILEKFLKLEASYKNIIIIELISAFPLKEKEIKKIREKLEQYLLRKTKLICKVDPNIINGVIIKFNNMVVNLSVQNYLKQLSDALHS</sequence>
<dbReference type="InterPro" id="IPR000711">
    <property type="entry name" value="ATPase_OSCP/dsu"/>
</dbReference>